<evidence type="ECO:0000256" key="10">
    <source>
        <dbReference type="ARBA" id="ARBA00022989"/>
    </source>
</evidence>
<evidence type="ECO:0000259" key="19">
    <source>
        <dbReference type="PROSITE" id="PS51352"/>
    </source>
</evidence>
<evidence type="ECO:0000256" key="12">
    <source>
        <dbReference type="ARBA" id="ARBA00023027"/>
    </source>
</evidence>
<dbReference type="PANTHER" id="PTHR32234:SF0">
    <property type="entry name" value="THIOL:DISULFIDE INTERCHANGE PROTEIN DSBD"/>
    <property type="match status" value="1"/>
</dbReference>
<proteinExistence type="inferred from homology"/>
<evidence type="ECO:0000256" key="5">
    <source>
        <dbReference type="ARBA" id="ARBA00022519"/>
    </source>
</evidence>
<dbReference type="Gene3D" id="2.60.40.1250">
    <property type="entry name" value="Thiol:disulfide interchange protein DsbD, N-terminal domain"/>
    <property type="match status" value="1"/>
</dbReference>
<dbReference type="PROSITE" id="PS51352">
    <property type="entry name" value="THIOREDOXIN_2"/>
    <property type="match status" value="1"/>
</dbReference>
<comment type="function">
    <text evidence="18">Required to facilitate the formation of correct disulfide bonds in some periplasmic proteins and for the assembly of the periplasmic c-type cytochromes. Acts by transferring electrons from cytoplasmic thioredoxin to the periplasm. This transfer involves a cascade of disulfide bond formation and reduction steps.</text>
</comment>
<comment type="caution">
    <text evidence="18">Lacks conserved residue(s) required for the propagation of feature annotation.</text>
</comment>
<evidence type="ECO:0000256" key="9">
    <source>
        <dbReference type="ARBA" id="ARBA00022982"/>
    </source>
</evidence>
<dbReference type="EMBL" id="JAUZEE010000001">
    <property type="protein sequence ID" value="MDP4299423.1"/>
    <property type="molecule type" value="Genomic_DNA"/>
</dbReference>
<keyword evidence="3 18" id="KW-0813">Transport</keyword>
<name>A0ABT9FYY6_LEPDI</name>
<gene>
    <name evidence="18 20" type="primary">dsbD</name>
    <name evidence="20" type="ORF">Q8X39_02140</name>
</gene>
<dbReference type="InterPro" id="IPR022910">
    <property type="entry name" value="Thiol_diS_interchange_DbsD"/>
</dbReference>
<accession>A0ABT9FYY6</accession>
<dbReference type="CDD" id="cd02953">
    <property type="entry name" value="DsbDgamma"/>
    <property type="match status" value="1"/>
</dbReference>
<dbReference type="HAMAP" id="MF_00399">
    <property type="entry name" value="DbsD"/>
    <property type="match status" value="1"/>
</dbReference>
<dbReference type="NCBIfam" id="NF001419">
    <property type="entry name" value="PRK00293.1"/>
    <property type="match status" value="1"/>
</dbReference>
<dbReference type="InterPro" id="IPR036249">
    <property type="entry name" value="Thioredoxin-like_sf"/>
</dbReference>
<comment type="subcellular location">
    <subcellularLocation>
        <location evidence="1 18">Cell inner membrane</location>
        <topology evidence="1 18">Multi-pass membrane protein</topology>
    </subcellularLocation>
</comment>
<comment type="catalytic activity">
    <reaction evidence="16 18">
        <text>[protein]-dithiol + NAD(+) = [protein]-disulfide + NADH + H(+)</text>
        <dbReference type="Rhea" id="RHEA:18749"/>
        <dbReference type="Rhea" id="RHEA-COMP:10593"/>
        <dbReference type="Rhea" id="RHEA-COMP:10594"/>
        <dbReference type="ChEBI" id="CHEBI:15378"/>
        <dbReference type="ChEBI" id="CHEBI:29950"/>
        <dbReference type="ChEBI" id="CHEBI:50058"/>
        <dbReference type="ChEBI" id="CHEBI:57540"/>
        <dbReference type="ChEBI" id="CHEBI:57945"/>
        <dbReference type="EC" id="1.8.1.8"/>
    </reaction>
</comment>
<dbReference type="PANTHER" id="PTHR32234">
    <property type="entry name" value="THIOL:DISULFIDE INTERCHANGE PROTEIN DSBD"/>
    <property type="match status" value="1"/>
</dbReference>
<keyword evidence="5 18" id="KW-0997">Cell inner membrane</keyword>
<feature type="transmembrane region" description="Helical" evidence="18">
    <location>
        <begin position="338"/>
        <end position="366"/>
    </location>
</feature>
<sequence length="642" mass="66799">MSLSAAPALRPILLSVRALRSLCLMVLLLCGFASVRAADFMEPDKAFQLSARSPDGAQVEVRFDIVDAYYMYRERLAVVAAPDGVVLGTPVIPPGKVKFDETFQKDVETYRHELVFQVPVQAAPAEFKLVVTSQGCADAGLCYPPREQVLKVKTEGGAIRSVDVMGEEAGLAWMPAAGPVQAITAVAVAQPMAGNDGNNGDAVARALRSGSLWSVVAVFALAGLLLSFTPCVLPMVPILSSIIVGHGAATSRSRGLMLSISYALGMALVYTLFGVLAGLAGEGLAATLQTPAVLGAFAALLVLLSLSMFGAYELQMPASLQTRLTAWSGSLGGGGHHLGVFVMGGISALIVGPCVAAPLAGALLYISQTRDVLVGAVALFALACGMSVPLLLVGASAGSLLPRAGAWMDGVKRFFGVTMLAVAIWMLTPVIPTWVAMAAWGLLLIVSAVLLGLLDRLPESASMLSRSAKGLALVLALVGAAQWIGLLSGGRSVLQPLGHLAGGAAGAGASAASEGPARAPNDARLITYRRVKTSAELDQILQTAGQPVMLDFYADWCVSCKEFEQFTFPDPQVQARLAGALLLQADVTANDAADRELLKRFSLFGPPGILFFDAQGQERSAARVIGYQNVPQFLKSLGAAGL</sequence>
<evidence type="ECO:0000256" key="16">
    <source>
        <dbReference type="ARBA" id="ARBA00047388"/>
    </source>
</evidence>
<dbReference type="InterPro" id="IPR035671">
    <property type="entry name" value="DsbD_gamma"/>
</dbReference>
<keyword evidence="4 18" id="KW-1003">Cell membrane</keyword>
<dbReference type="InterPro" id="IPR003834">
    <property type="entry name" value="Cyt_c_assmbl_TM_dom"/>
</dbReference>
<keyword evidence="10 18" id="KW-1133">Transmembrane helix</keyword>
<dbReference type="InterPro" id="IPR028250">
    <property type="entry name" value="DsbDN"/>
</dbReference>
<evidence type="ECO:0000313" key="20">
    <source>
        <dbReference type="EMBL" id="MDP4299423.1"/>
    </source>
</evidence>
<dbReference type="EC" id="1.8.1.8" evidence="18"/>
<evidence type="ECO:0000256" key="13">
    <source>
        <dbReference type="ARBA" id="ARBA00023136"/>
    </source>
</evidence>
<keyword evidence="15 18" id="KW-0676">Redox-active center</keyword>
<feature type="transmembrane region" description="Helical" evidence="18">
    <location>
        <begin position="414"/>
        <end position="431"/>
    </location>
</feature>
<dbReference type="Pfam" id="PF11412">
    <property type="entry name" value="DsbD_N"/>
    <property type="match status" value="1"/>
</dbReference>
<evidence type="ECO:0000256" key="2">
    <source>
        <dbReference type="ARBA" id="ARBA00007241"/>
    </source>
</evidence>
<feature type="disulfide bond" description="Redox-active" evidence="18">
    <location>
        <begin position="136"/>
        <end position="142"/>
    </location>
</feature>
<organism evidence="20 21">
    <name type="scientific">Leptothrix discophora</name>
    <dbReference type="NCBI Taxonomy" id="89"/>
    <lineage>
        <taxon>Bacteria</taxon>
        <taxon>Pseudomonadati</taxon>
        <taxon>Pseudomonadota</taxon>
        <taxon>Betaproteobacteria</taxon>
        <taxon>Burkholderiales</taxon>
        <taxon>Sphaerotilaceae</taxon>
        <taxon>Leptothrix</taxon>
    </lineage>
</organism>
<evidence type="ECO:0000256" key="3">
    <source>
        <dbReference type="ARBA" id="ARBA00022448"/>
    </source>
</evidence>
<protein>
    <recommendedName>
        <fullName evidence="18">Thiol:disulfide interchange protein DsbD</fullName>
        <ecNumber evidence="18">1.8.1.8</ecNumber>
    </recommendedName>
    <alternativeName>
        <fullName evidence="18">Protein-disulfide reductase</fullName>
        <shortName evidence="18">Disulfide reductase</shortName>
    </alternativeName>
</protein>
<keyword evidence="13 18" id="KW-0472">Membrane</keyword>
<keyword evidence="9 18" id="KW-0249">Electron transport</keyword>
<reference evidence="20 21" key="1">
    <citation type="submission" date="2023-08" db="EMBL/GenBank/DDBJ databases">
        <authorList>
            <person name="Roldan D.M."/>
            <person name="Menes R.J."/>
        </authorList>
    </citation>
    <scope>NUCLEOTIDE SEQUENCE [LARGE SCALE GENOMIC DNA]</scope>
    <source>
        <strain evidence="20 21">CCM 2812</strain>
    </source>
</reference>
<dbReference type="Pfam" id="PF13899">
    <property type="entry name" value="Thioredoxin_7"/>
    <property type="match status" value="1"/>
</dbReference>
<dbReference type="PROSITE" id="PS00194">
    <property type="entry name" value="THIOREDOXIN_1"/>
    <property type="match status" value="1"/>
</dbReference>
<dbReference type="InterPro" id="IPR036929">
    <property type="entry name" value="DsbDN_sf"/>
</dbReference>
<evidence type="ECO:0000256" key="1">
    <source>
        <dbReference type="ARBA" id="ARBA00004429"/>
    </source>
</evidence>
<keyword evidence="11 18" id="KW-0560">Oxidoreductase</keyword>
<dbReference type="InterPro" id="IPR013766">
    <property type="entry name" value="Thioredoxin_domain"/>
</dbReference>
<comment type="similarity">
    <text evidence="2 18">Belongs to the thioredoxin family. DsbD subfamily.</text>
</comment>
<feature type="transmembrane region" description="Helical" evidence="18">
    <location>
        <begin position="256"/>
        <end position="280"/>
    </location>
</feature>
<evidence type="ECO:0000256" key="11">
    <source>
        <dbReference type="ARBA" id="ARBA00023002"/>
    </source>
</evidence>
<comment type="caution">
    <text evidence="20">The sequence shown here is derived from an EMBL/GenBank/DDBJ whole genome shotgun (WGS) entry which is preliminary data.</text>
</comment>
<feature type="transmembrane region" description="Helical" evidence="18">
    <location>
        <begin position="212"/>
        <end position="244"/>
    </location>
</feature>
<comment type="catalytic activity">
    <reaction evidence="17 18">
        <text>[protein]-dithiol + NADP(+) = [protein]-disulfide + NADPH + H(+)</text>
        <dbReference type="Rhea" id="RHEA:18753"/>
        <dbReference type="Rhea" id="RHEA-COMP:10593"/>
        <dbReference type="Rhea" id="RHEA-COMP:10594"/>
        <dbReference type="ChEBI" id="CHEBI:15378"/>
        <dbReference type="ChEBI" id="CHEBI:29950"/>
        <dbReference type="ChEBI" id="CHEBI:50058"/>
        <dbReference type="ChEBI" id="CHEBI:57783"/>
        <dbReference type="ChEBI" id="CHEBI:58349"/>
        <dbReference type="EC" id="1.8.1.8"/>
    </reaction>
</comment>
<evidence type="ECO:0000256" key="18">
    <source>
        <dbReference type="HAMAP-Rule" id="MF_00399"/>
    </source>
</evidence>
<dbReference type="SUPFAM" id="SSF52833">
    <property type="entry name" value="Thioredoxin-like"/>
    <property type="match status" value="1"/>
</dbReference>
<keyword evidence="8 18" id="KW-0201">Cytochrome c-type biogenesis</keyword>
<evidence type="ECO:0000256" key="17">
    <source>
        <dbReference type="ARBA" id="ARBA00047804"/>
    </source>
</evidence>
<keyword evidence="6 18" id="KW-0812">Transmembrane</keyword>
<evidence type="ECO:0000256" key="7">
    <source>
        <dbReference type="ARBA" id="ARBA00022729"/>
    </source>
</evidence>
<dbReference type="Proteomes" id="UP001235760">
    <property type="component" value="Unassembled WGS sequence"/>
</dbReference>
<feature type="domain" description="Thioredoxin" evidence="19">
    <location>
        <begin position="499"/>
        <end position="642"/>
    </location>
</feature>
<dbReference type="InterPro" id="IPR017937">
    <property type="entry name" value="Thioredoxin_CS"/>
</dbReference>
<evidence type="ECO:0000256" key="8">
    <source>
        <dbReference type="ARBA" id="ARBA00022748"/>
    </source>
</evidence>
<evidence type="ECO:0000256" key="14">
    <source>
        <dbReference type="ARBA" id="ARBA00023157"/>
    </source>
</evidence>
<feature type="transmembrane region" description="Helical" evidence="18">
    <location>
        <begin position="292"/>
        <end position="314"/>
    </location>
</feature>
<evidence type="ECO:0000256" key="6">
    <source>
        <dbReference type="ARBA" id="ARBA00022692"/>
    </source>
</evidence>
<evidence type="ECO:0000313" key="21">
    <source>
        <dbReference type="Proteomes" id="UP001235760"/>
    </source>
</evidence>
<evidence type="ECO:0000256" key="15">
    <source>
        <dbReference type="ARBA" id="ARBA00023284"/>
    </source>
</evidence>
<dbReference type="RefSeq" id="WP_305747978.1">
    <property type="nucleotide sequence ID" value="NZ_JAUZEE010000001.1"/>
</dbReference>
<keyword evidence="14 18" id="KW-1015">Disulfide bond</keyword>
<keyword evidence="12 18" id="KW-0520">NAD</keyword>
<feature type="disulfide bond" description="Redox-active" evidence="18">
    <location>
        <begin position="557"/>
        <end position="560"/>
    </location>
</feature>
<feature type="transmembrane region" description="Helical" evidence="18">
    <location>
        <begin position="437"/>
        <end position="458"/>
    </location>
</feature>
<dbReference type="Pfam" id="PF02683">
    <property type="entry name" value="DsbD_TM"/>
    <property type="match status" value="1"/>
</dbReference>
<keyword evidence="7" id="KW-0732">Signal</keyword>
<keyword evidence="21" id="KW-1185">Reference proteome</keyword>
<feature type="transmembrane region" description="Helical" evidence="18">
    <location>
        <begin position="372"/>
        <end position="393"/>
    </location>
</feature>
<evidence type="ECO:0000256" key="4">
    <source>
        <dbReference type="ARBA" id="ARBA00022475"/>
    </source>
</evidence>
<dbReference type="GO" id="GO:0047134">
    <property type="term" value="F:protein-disulfide reductase [NAD(P)H] activity"/>
    <property type="evidence" value="ECO:0007669"/>
    <property type="project" value="UniProtKB-EC"/>
</dbReference>
<feature type="transmembrane region" description="Helical" evidence="18">
    <location>
        <begin position="470"/>
        <end position="490"/>
    </location>
</feature>
<dbReference type="SUPFAM" id="SSF74863">
    <property type="entry name" value="Thiol:disulfide interchange protein DsbD, N-terminal domain (DsbD-alpha)"/>
    <property type="match status" value="1"/>
</dbReference>
<dbReference type="Gene3D" id="3.40.30.10">
    <property type="entry name" value="Glutaredoxin"/>
    <property type="match status" value="1"/>
</dbReference>